<keyword evidence="1" id="KW-0472">Membrane</keyword>
<comment type="caution">
    <text evidence="2">The sequence shown here is derived from an EMBL/GenBank/DDBJ whole genome shotgun (WGS) entry which is preliminary data.</text>
</comment>
<sequence>MSVPVKSANRQHSTSFVRISIAMKLFAPAYIAVAMMASSTRAWTLKMYDNPDGTVQIHGSGGSSDFSCWNMVGTSYNNKASYVSWSVPAGQRCTIFFYDDGGCSTWLGQYTASFNSALPSQLNNKISSYRIDC</sequence>
<gene>
    <name evidence="2" type="ORF">B0T26DRAFT_674298</name>
</gene>
<dbReference type="AlphaFoldDB" id="A0AA40DZS5"/>
<dbReference type="RefSeq" id="XP_060298538.1">
    <property type="nucleotide sequence ID" value="XM_060439694.1"/>
</dbReference>
<evidence type="ECO:0000313" key="2">
    <source>
        <dbReference type="EMBL" id="KAK0722614.1"/>
    </source>
</evidence>
<dbReference type="GeneID" id="85322964"/>
<protein>
    <submittedName>
        <fullName evidence="2">Uncharacterized protein</fullName>
    </submittedName>
</protein>
<dbReference type="EMBL" id="JAUIRO010000003">
    <property type="protein sequence ID" value="KAK0722614.1"/>
    <property type="molecule type" value="Genomic_DNA"/>
</dbReference>
<evidence type="ECO:0000256" key="1">
    <source>
        <dbReference type="SAM" id="Phobius"/>
    </source>
</evidence>
<keyword evidence="1" id="KW-0812">Transmembrane</keyword>
<dbReference type="Proteomes" id="UP001172101">
    <property type="component" value="Unassembled WGS sequence"/>
</dbReference>
<accession>A0AA40DZS5</accession>
<keyword evidence="3" id="KW-1185">Reference proteome</keyword>
<organism evidence="2 3">
    <name type="scientific">Lasiosphaeria miniovina</name>
    <dbReference type="NCBI Taxonomy" id="1954250"/>
    <lineage>
        <taxon>Eukaryota</taxon>
        <taxon>Fungi</taxon>
        <taxon>Dikarya</taxon>
        <taxon>Ascomycota</taxon>
        <taxon>Pezizomycotina</taxon>
        <taxon>Sordariomycetes</taxon>
        <taxon>Sordariomycetidae</taxon>
        <taxon>Sordariales</taxon>
        <taxon>Lasiosphaeriaceae</taxon>
        <taxon>Lasiosphaeria</taxon>
    </lineage>
</organism>
<reference evidence="2" key="1">
    <citation type="submission" date="2023-06" db="EMBL/GenBank/DDBJ databases">
        <title>Genome-scale phylogeny and comparative genomics of the fungal order Sordariales.</title>
        <authorList>
            <consortium name="Lawrence Berkeley National Laboratory"/>
            <person name="Hensen N."/>
            <person name="Bonometti L."/>
            <person name="Westerberg I."/>
            <person name="Brannstrom I.O."/>
            <person name="Guillou S."/>
            <person name="Cros-Aarteil S."/>
            <person name="Calhoun S."/>
            <person name="Haridas S."/>
            <person name="Kuo A."/>
            <person name="Mondo S."/>
            <person name="Pangilinan J."/>
            <person name="Riley R."/>
            <person name="LaButti K."/>
            <person name="Andreopoulos B."/>
            <person name="Lipzen A."/>
            <person name="Chen C."/>
            <person name="Yanf M."/>
            <person name="Daum C."/>
            <person name="Ng V."/>
            <person name="Clum A."/>
            <person name="Steindorff A."/>
            <person name="Ohm R."/>
            <person name="Martin F."/>
            <person name="Silar P."/>
            <person name="Natvig D."/>
            <person name="Lalanne C."/>
            <person name="Gautier V."/>
            <person name="Ament-velasquez S.L."/>
            <person name="Kruys A."/>
            <person name="Hutchinson M.I."/>
            <person name="Powell A.J."/>
            <person name="Barry K."/>
            <person name="Miller A.N."/>
            <person name="Grigoriev I.V."/>
            <person name="Debuchy R."/>
            <person name="Gladieux P."/>
            <person name="Thoren M.H."/>
            <person name="Johannesson H."/>
        </authorList>
    </citation>
    <scope>NUCLEOTIDE SEQUENCE</scope>
    <source>
        <strain evidence="2">SMH2392-1A</strain>
    </source>
</reference>
<name>A0AA40DZS5_9PEZI</name>
<evidence type="ECO:0000313" key="3">
    <source>
        <dbReference type="Proteomes" id="UP001172101"/>
    </source>
</evidence>
<keyword evidence="1" id="KW-1133">Transmembrane helix</keyword>
<proteinExistence type="predicted"/>
<feature type="transmembrane region" description="Helical" evidence="1">
    <location>
        <begin position="16"/>
        <end position="37"/>
    </location>
</feature>